<dbReference type="EMBL" id="BJNY01000007">
    <property type="protein sequence ID" value="GED05990.1"/>
    <property type="molecule type" value="Genomic_DNA"/>
</dbReference>
<accession>A0A4Y4DR36</accession>
<protein>
    <submittedName>
        <fullName evidence="1">Uncharacterized protein</fullName>
    </submittedName>
</protein>
<sequence length="85" mass="8892">MGRVGLPLAQEKDGSVLAPVPCGAHNRCMDIDVEIRYVSDDDAYMATVPELKAVLDEGSAAEITGADVESAYVASVIHLDDGDGD</sequence>
<evidence type="ECO:0000313" key="2">
    <source>
        <dbReference type="Proteomes" id="UP000316612"/>
    </source>
</evidence>
<dbReference type="OrthoDB" id="9956741at2"/>
<dbReference type="Proteomes" id="UP000316612">
    <property type="component" value="Unassembled WGS sequence"/>
</dbReference>
<evidence type="ECO:0000313" key="1">
    <source>
        <dbReference type="EMBL" id="GED05990.1"/>
    </source>
</evidence>
<name>A0A4Y4DR36_GLUUR</name>
<organism evidence="1 2">
    <name type="scientific">Glutamicibacter uratoxydans</name>
    <name type="common">Arthrobacter uratoxydans</name>
    <dbReference type="NCBI Taxonomy" id="43667"/>
    <lineage>
        <taxon>Bacteria</taxon>
        <taxon>Bacillati</taxon>
        <taxon>Actinomycetota</taxon>
        <taxon>Actinomycetes</taxon>
        <taxon>Micrococcales</taxon>
        <taxon>Micrococcaceae</taxon>
        <taxon>Glutamicibacter</taxon>
    </lineage>
</organism>
<proteinExistence type="predicted"/>
<dbReference type="AlphaFoldDB" id="A0A4Y4DR36"/>
<dbReference type="RefSeq" id="WP_141363578.1">
    <property type="nucleotide sequence ID" value="NZ_BAAAJL010000003.1"/>
</dbReference>
<keyword evidence="2" id="KW-1185">Reference proteome</keyword>
<reference evidence="1 2" key="1">
    <citation type="submission" date="2019-06" db="EMBL/GenBank/DDBJ databases">
        <title>Whole genome shotgun sequence of Glutamicibacter uratoxydans NBRC 15515.</title>
        <authorList>
            <person name="Hosoyama A."/>
            <person name="Uohara A."/>
            <person name="Ohji S."/>
            <person name="Ichikawa N."/>
        </authorList>
    </citation>
    <scope>NUCLEOTIDE SEQUENCE [LARGE SCALE GENOMIC DNA]</scope>
    <source>
        <strain evidence="1 2">NBRC 15515</strain>
    </source>
</reference>
<gene>
    <name evidence="1" type="ORF">AUR04nite_15220</name>
</gene>
<comment type="caution">
    <text evidence="1">The sequence shown here is derived from an EMBL/GenBank/DDBJ whole genome shotgun (WGS) entry which is preliminary data.</text>
</comment>